<dbReference type="PANTHER" id="PTHR43178">
    <property type="entry name" value="DIHYDROLIPOAMIDE ACETYLTRANSFERASE COMPONENT OF PYRUVATE DEHYDROGENASE COMPLEX"/>
    <property type="match status" value="1"/>
</dbReference>
<dbReference type="RefSeq" id="WP_013048964.1">
    <property type="nucleotide sequence ID" value="NC_014011.1"/>
</dbReference>
<evidence type="ECO:0000256" key="4">
    <source>
        <dbReference type="ARBA" id="ARBA00022823"/>
    </source>
</evidence>
<dbReference type="Pfam" id="PF00364">
    <property type="entry name" value="Biotin_lipoyl"/>
    <property type="match status" value="1"/>
</dbReference>
<evidence type="ECO:0000256" key="5">
    <source>
        <dbReference type="ARBA" id="ARBA00023315"/>
    </source>
</evidence>
<accession>D5EGL9</accession>
<dbReference type="KEGG" id="aco:Amico_1585"/>
<organism evidence="9 10">
    <name type="scientific">Aminobacterium colombiense (strain DSM 12261 / ALA-1)</name>
    <dbReference type="NCBI Taxonomy" id="572547"/>
    <lineage>
        <taxon>Bacteria</taxon>
        <taxon>Thermotogati</taxon>
        <taxon>Synergistota</taxon>
        <taxon>Synergistia</taxon>
        <taxon>Synergistales</taxon>
        <taxon>Aminobacteriaceae</taxon>
        <taxon>Aminobacterium</taxon>
    </lineage>
</organism>
<keyword evidence="10" id="KW-1185">Reference proteome</keyword>
<dbReference type="InterPro" id="IPR023213">
    <property type="entry name" value="CAT-like_dom_sf"/>
</dbReference>
<dbReference type="EMBL" id="CP001997">
    <property type="protein sequence ID" value="ADE57701.1"/>
    <property type="molecule type" value="Genomic_DNA"/>
</dbReference>
<dbReference type="InterPro" id="IPR050743">
    <property type="entry name" value="2-oxoacid_DH_E2_comp"/>
</dbReference>
<evidence type="ECO:0000256" key="6">
    <source>
        <dbReference type="RuleBase" id="RU003423"/>
    </source>
</evidence>
<dbReference type="SUPFAM" id="SSF52777">
    <property type="entry name" value="CoA-dependent acyltransferases"/>
    <property type="match status" value="1"/>
</dbReference>
<dbReference type="PROSITE" id="PS50968">
    <property type="entry name" value="BIOTINYL_LIPOYL"/>
    <property type="match status" value="1"/>
</dbReference>
<evidence type="ECO:0000313" key="9">
    <source>
        <dbReference type="EMBL" id="ADE57701.1"/>
    </source>
</evidence>
<sequence length="418" mass="45048">MATLVTMPKLGLTMNSGSVSEWKKKEGDAVKKGEILFIAATDKLTFDVESPEEGFLLAIIVNINEEVSVGSPLAVIGEKGEDYSPLIGVSPELTSKGFIKASPLAKKTARDLGVDISQVHGSGPEGRIVKKDVVAFAESPSAYEKVKASPMAERMAAELGVDLAAIEKQGRIMKEDVMTTVSSLPSRILAEDRRIPLSNMRRVIGERMLLSTTSIPAVSYNMEVDFTFLIAFRKSVKVAVSKQGVKISYNHIFMKICAQALMEHPMANASLEGQEVILHGNANIGLAVALEGGLVVPNVKGVQTKSLSQLAVETEDLVARARANQLELEEIQGGTFTITNMGMFGLHSFTPIVNPPEACILAINTIVDRPVVIDGELKVRPMAMLSLSADHRLLDGADAAKFLARIKELAENPYLLLL</sequence>
<dbReference type="GO" id="GO:0005737">
    <property type="term" value="C:cytoplasm"/>
    <property type="evidence" value="ECO:0007669"/>
    <property type="project" value="TreeGrafter"/>
</dbReference>
<dbReference type="OrthoDB" id="9805770at2"/>
<name>D5EGL9_AMICL</name>
<comment type="cofactor">
    <cofactor evidence="1 6">
        <name>(R)-lipoate</name>
        <dbReference type="ChEBI" id="CHEBI:83088"/>
    </cofactor>
</comment>
<dbReference type="GO" id="GO:0016407">
    <property type="term" value="F:acetyltransferase activity"/>
    <property type="evidence" value="ECO:0007669"/>
    <property type="project" value="TreeGrafter"/>
</dbReference>
<dbReference type="EC" id="2.3.1.-" evidence="6"/>
<dbReference type="InterPro" id="IPR036625">
    <property type="entry name" value="E3-bd_dom_sf"/>
</dbReference>
<dbReference type="FunFam" id="3.30.559.10:FF:000007">
    <property type="entry name" value="Dihydrolipoamide acetyltransferase component of pyruvate dehydrogenase complex"/>
    <property type="match status" value="1"/>
</dbReference>
<keyword evidence="4 6" id="KW-0450">Lipoyl</keyword>
<gene>
    <name evidence="9" type="ordered locus">Amico_1585</name>
</gene>
<dbReference type="Pfam" id="PF00198">
    <property type="entry name" value="2-oxoacid_dh"/>
    <property type="match status" value="1"/>
</dbReference>
<feature type="domain" description="Peripheral subunit-binding (PSBD)" evidence="8">
    <location>
        <begin position="100"/>
        <end position="137"/>
    </location>
</feature>
<dbReference type="InterPro" id="IPR011053">
    <property type="entry name" value="Single_hybrid_motif"/>
</dbReference>
<dbReference type="STRING" id="572547.Amico_1585"/>
<dbReference type="PROSITE" id="PS51826">
    <property type="entry name" value="PSBD"/>
    <property type="match status" value="1"/>
</dbReference>
<evidence type="ECO:0000256" key="3">
    <source>
        <dbReference type="ARBA" id="ARBA00022679"/>
    </source>
</evidence>
<dbReference type="GO" id="GO:0031405">
    <property type="term" value="F:lipoic acid binding"/>
    <property type="evidence" value="ECO:0007669"/>
    <property type="project" value="TreeGrafter"/>
</dbReference>
<dbReference type="AlphaFoldDB" id="D5EGL9"/>
<dbReference type="SUPFAM" id="SSF51230">
    <property type="entry name" value="Single hybrid motif"/>
    <property type="match status" value="1"/>
</dbReference>
<dbReference type="Gene3D" id="4.10.320.10">
    <property type="entry name" value="E3-binding domain"/>
    <property type="match status" value="2"/>
</dbReference>
<protein>
    <recommendedName>
        <fullName evidence="6">Dihydrolipoamide acetyltransferase component of pyruvate dehydrogenase complex</fullName>
        <ecNumber evidence="6">2.3.1.-</ecNumber>
    </recommendedName>
</protein>
<dbReference type="Pfam" id="PF02817">
    <property type="entry name" value="E3_binding"/>
    <property type="match status" value="2"/>
</dbReference>
<dbReference type="InterPro" id="IPR004167">
    <property type="entry name" value="PSBD"/>
</dbReference>
<dbReference type="InterPro" id="IPR001078">
    <property type="entry name" value="2-oxoacid_DH_actylTfrase"/>
</dbReference>
<evidence type="ECO:0000313" key="10">
    <source>
        <dbReference type="Proteomes" id="UP000002366"/>
    </source>
</evidence>
<feature type="domain" description="Lipoyl-binding" evidence="7">
    <location>
        <begin position="2"/>
        <end position="77"/>
    </location>
</feature>
<dbReference type="Proteomes" id="UP000002366">
    <property type="component" value="Chromosome"/>
</dbReference>
<dbReference type="Gene3D" id="2.40.50.100">
    <property type="match status" value="1"/>
</dbReference>
<keyword evidence="3 6" id="KW-0808">Transferase</keyword>
<evidence type="ECO:0000259" key="7">
    <source>
        <dbReference type="PROSITE" id="PS50968"/>
    </source>
</evidence>
<proteinExistence type="inferred from homology"/>
<dbReference type="eggNOG" id="COG0508">
    <property type="taxonomic scope" value="Bacteria"/>
</dbReference>
<evidence type="ECO:0000256" key="2">
    <source>
        <dbReference type="ARBA" id="ARBA00007317"/>
    </source>
</evidence>
<dbReference type="Gene3D" id="3.30.559.10">
    <property type="entry name" value="Chloramphenicol acetyltransferase-like domain"/>
    <property type="match status" value="1"/>
</dbReference>
<reference evidence="9 10" key="1">
    <citation type="journal article" date="2010" name="Stand. Genomic Sci.">
        <title>Complete genome sequence of Aminobacterium colombiense type strain (ALA-1).</title>
        <authorList>
            <person name="Chertkov O."/>
            <person name="Sikorski J."/>
            <person name="Brambilla E."/>
            <person name="Lapidus A."/>
            <person name="Copeland A."/>
            <person name="Glavina Del Rio T."/>
            <person name="Nolan M."/>
            <person name="Lucas S."/>
            <person name="Tice H."/>
            <person name="Cheng J.F."/>
            <person name="Han C."/>
            <person name="Detter J.C."/>
            <person name="Bruce D."/>
            <person name="Tapia R."/>
            <person name="Goodwin L."/>
            <person name="Pitluck S."/>
            <person name="Liolios K."/>
            <person name="Ivanova N."/>
            <person name="Mavromatis K."/>
            <person name="Ovchinnikova G."/>
            <person name="Pati A."/>
            <person name="Chen A."/>
            <person name="Palaniappan K."/>
            <person name="Land M."/>
            <person name="Hauser L."/>
            <person name="Chang Y.J."/>
            <person name="Jeffries C.D."/>
            <person name="Spring S."/>
            <person name="Rohde M."/>
            <person name="Goker M."/>
            <person name="Bristow J."/>
            <person name="Eisen J.A."/>
            <person name="Markowitz V."/>
            <person name="Hugenholtz P."/>
            <person name="Kyrpides N.C."/>
            <person name="Klenk H.P."/>
        </authorList>
    </citation>
    <scope>NUCLEOTIDE SEQUENCE [LARGE SCALE GENOMIC DNA]</scope>
    <source>
        <strain evidence="10">DSM 12261 / ALA-1</strain>
    </source>
</reference>
<evidence type="ECO:0000259" key="8">
    <source>
        <dbReference type="PROSITE" id="PS51826"/>
    </source>
</evidence>
<keyword evidence="5 6" id="KW-0012">Acyltransferase</keyword>
<dbReference type="SUPFAM" id="SSF47005">
    <property type="entry name" value="Peripheral subunit-binding domain of 2-oxo acid dehydrogenase complex"/>
    <property type="match status" value="2"/>
</dbReference>
<evidence type="ECO:0000256" key="1">
    <source>
        <dbReference type="ARBA" id="ARBA00001938"/>
    </source>
</evidence>
<comment type="similarity">
    <text evidence="2 6">Belongs to the 2-oxoacid dehydrogenase family.</text>
</comment>
<dbReference type="CDD" id="cd06849">
    <property type="entry name" value="lipoyl_domain"/>
    <property type="match status" value="1"/>
</dbReference>
<dbReference type="PANTHER" id="PTHR43178:SF5">
    <property type="entry name" value="LIPOAMIDE ACYLTRANSFERASE COMPONENT OF BRANCHED-CHAIN ALPHA-KETO ACID DEHYDROGENASE COMPLEX, MITOCHONDRIAL"/>
    <property type="match status" value="1"/>
</dbReference>
<dbReference type="HOGENOM" id="CLU_016733_10_2_0"/>
<dbReference type="InterPro" id="IPR000089">
    <property type="entry name" value="Biotin_lipoyl"/>
</dbReference>